<dbReference type="InParanoid" id="B8CD37"/>
<comment type="catalytic activity">
    <reaction evidence="10">
        <text>3-hydroxypropanoate + NADP(+) = 3-oxopropanoate + NADPH + H(+)</text>
        <dbReference type="Rhea" id="RHEA:26438"/>
        <dbReference type="ChEBI" id="CHEBI:15378"/>
        <dbReference type="ChEBI" id="CHEBI:16510"/>
        <dbReference type="ChEBI" id="CHEBI:33190"/>
        <dbReference type="ChEBI" id="CHEBI:57783"/>
        <dbReference type="ChEBI" id="CHEBI:58349"/>
        <dbReference type="EC" id="1.1.1.298"/>
    </reaction>
</comment>
<dbReference type="EC" id="1.1.1.381" evidence="5"/>
<dbReference type="InterPro" id="IPR002347">
    <property type="entry name" value="SDR_fam"/>
</dbReference>
<accession>B8CD37</accession>
<evidence type="ECO:0000313" key="13">
    <source>
        <dbReference type="Proteomes" id="UP000001449"/>
    </source>
</evidence>
<dbReference type="GO" id="GO:0005829">
    <property type="term" value="C:cytosol"/>
    <property type="evidence" value="ECO:0000318"/>
    <property type="project" value="GO_Central"/>
</dbReference>
<dbReference type="PANTHER" id="PTHR43086:SF3">
    <property type="entry name" value="NADP-DEPENDENT 3-HYDROXY ACID DEHYDROGENASE YDFG"/>
    <property type="match status" value="1"/>
</dbReference>
<evidence type="ECO:0000256" key="11">
    <source>
        <dbReference type="RuleBase" id="RU000363"/>
    </source>
</evidence>
<reference evidence="12 13" key="2">
    <citation type="journal article" date="2008" name="Nature">
        <title>The Phaeodactylum genome reveals the evolutionary history of diatom genomes.</title>
        <authorList>
            <person name="Bowler C."/>
            <person name="Allen A.E."/>
            <person name="Badger J.H."/>
            <person name="Grimwood J."/>
            <person name="Jabbari K."/>
            <person name="Kuo A."/>
            <person name="Maheswari U."/>
            <person name="Martens C."/>
            <person name="Maumus F."/>
            <person name="Otillar R.P."/>
            <person name="Rayko E."/>
            <person name="Salamov A."/>
            <person name="Vandepoele K."/>
            <person name="Beszteri B."/>
            <person name="Gruber A."/>
            <person name="Heijde M."/>
            <person name="Katinka M."/>
            <person name="Mock T."/>
            <person name="Valentin K."/>
            <person name="Verret F."/>
            <person name="Berges J.A."/>
            <person name="Brownlee C."/>
            <person name="Cadoret J.P."/>
            <person name="Chiovitti A."/>
            <person name="Choi C.J."/>
            <person name="Coesel S."/>
            <person name="De Martino A."/>
            <person name="Detter J.C."/>
            <person name="Durkin C."/>
            <person name="Falciatore A."/>
            <person name="Fournet J."/>
            <person name="Haruta M."/>
            <person name="Huysman M.J."/>
            <person name="Jenkins B.D."/>
            <person name="Jiroutova K."/>
            <person name="Jorgensen R.E."/>
            <person name="Joubert Y."/>
            <person name="Kaplan A."/>
            <person name="Kroger N."/>
            <person name="Kroth P.G."/>
            <person name="La Roche J."/>
            <person name="Lindquist E."/>
            <person name="Lommer M."/>
            <person name="Martin-Jezequel V."/>
            <person name="Lopez P.J."/>
            <person name="Lucas S."/>
            <person name="Mangogna M."/>
            <person name="McGinnis K."/>
            <person name="Medlin L.K."/>
            <person name="Montsant A."/>
            <person name="Oudot-Le Secq M.P."/>
            <person name="Napoli C."/>
            <person name="Obornik M."/>
            <person name="Parker M.S."/>
            <person name="Petit J.L."/>
            <person name="Porcel B.M."/>
            <person name="Poulsen N."/>
            <person name="Robison M."/>
            <person name="Rychlewski L."/>
            <person name="Rynearson T.A."/>
            <person name="Schmutz J."/>
            <person name="Shapiro H."/>
            <person name="Siaut M."/>
            <person name="Stanley M."/>
            <person name="Sussman M.R."/>
            <person name="Taylor A.R."/>
            <person name="Vardi A."/>
            <person name="von Dassow P."/>
            <person name="Vyverman W."/>
            <person name="Willis A."/>
            <person name="Wyrwicz L.S."/>
            <person name="Rokhsar D.S."/>
            <person name="Weissenbach J."/>
            <person name="Armbrust E.V."/>
            <person name="Green B.R."/>
            <person name="Van de Peer Y."/>
            <person name="Grigoriev I.V."/>
        </authorList>
    </citation>
    <scope>NUCLEOTIDE SEQUENCE [LARGE SCALE GENOMIC DNA]</scope>
    <source>
        <strain evidence="12 13">CCMP1335</strain>
    </source>
</reference>
<evidence type="ECO:0000256" key="4">
    <source>
        <dbReference type="ARBA" id="ARBA00044050"/>
    </source>
</evidence>
<dbReference type="PaxDb" id="35128-Thaps37739"/>
<dbReference type="PANTHER" id="PTHR43086">
    <property type="entry name" value="VERY-LONG-CHAIN 3-OXOOACYL-COA REDUCTASE"/>
    <property type="match status" value="1"/>
</dbReference>
<dbReference type="Proteomes" id="UP000001449">
    <property type="component" value="Chromosome 15"/>
</dbReference>
<comment type="catalytic activity">
    <reaction evidence="3">
        <text>L-allo-threonine + NADP(+) = aminoacetone + CO2 + NADPH</text>
        <dbReference type="Rhea" id="RHEA:43524"/>
        <dbReference type="ChEBI" id="CHEBI:16526"/>
        <dbReference type="ChEBI" id="CHEBI:57783"/>
        <dbReference type="ChEBI" id="CHEBI:58320"/>
        <dbReference type="ChEBI" id="CHEBI:58349"/>
        <dbReference type="ChEBI" id="CHEBI:58585"/>
        <dbReference type="EC" id="1.1.1.381"/>
    </reaction>
</comment>
<dbReference type="OMA" id="NVCVREI"/>
<evidence type="ECO:0000313" key="12">
    <source>
        <dbReference type="EMBL" id="EED88540.1"/>
    </source>
</evidence>
<organism evidence="12 13">
    <name type="scientific">Thalassiosira pseudonana</name>
    <name type="common">Marine diatom</name>
    <name type="synonym">Cyclotella nana</name>
    <dbReference type="NCBI Taxonomy" id="35128"/>
    <lineage>
        <taxon>Eukaryota</taxon>
        <taxon>Sar</taxon>
        <taxon>Stramenopiles</taxon>
        <taxon>Ochrophyta</taxon>
        <taxon>Bacillariophyta</taxon>
        <taxon>Coscinodiscophyceae</taxon>
        <taxon>Thalassiosirophycidae</taxon>
        <taxon>Thalassiosirales</taxon>
        <taxon>Thalassiosiraceae</taxon>
        <taxon>Thalassiosira</taxon>
    </lineage>
</organism>
<evidence type="ECO:0000256" key="1">
    <source>
        <dbReference type="ARBA" id="ARBA00006484"/>
    </source>
</evidence>
<comment type="function">
    <text evidence="9">NADP-dependent dehydrogenase with broad substrate specificity acting on 3-hydroxy acids. Catalyzes the NADP-dependent oxidation of L-allo-threonine to L-2-amino-3-keto-butyrate, which is spontaneously decarboxylated into aminoacetone. Also acts on D-threonine, L-serine, D-serine, D-3-hydroxyisobutyrate, L-3-hydroxyisobutyrate, D-glycerate and L-glycerate. Able to catalyze the reduction of the malonic semialdehyde to 3-hydroxypropionic acid. YdfG is apparently supplementing RutE, the presumed malonic semialdehyde reductase involved in pyrimidine degradation since both are able to detoxify malonic semialdehyde.</text>
</comment>
<dbReference type="Gene3D" id="3.40.50.720">
    <property type="entry name" value="NAD(P)-binding Rossmann-like Domain"/>
    <property type="match status" value="1"/>
</dbReference>
<reference evidence="12 13" key="1">
    <citation type="journal article" date="2004" name="Science">
        <title>The genome of the diatom Thalassiosira pseudonana: ecology, evolution, and metabolism.</title>
        <authorList>
            <person name="Armbrust E.V."/>
            <person name="Berges J.A."/>
            <person name="Bowler C."/>
            <person name="Green B.R."/>
            <person name="Martinez D."/>
            <person name="Putnam N.H."/>
            <person name="Zhou S."/>
            <person name="Allen A.E."/>
            <person name="Apt K.E."/>
            <person name="Bechner M."/>
            <person name="Brzezinski M.A."/>
            <person name="Chaal B.K."/>
            <person name="Chiovitti A."/>
            <person name="Davis A.K."/>
            <person name="Demarest M.S."/>
            <person name="Detter J.C."/>
            <person name="Glavina T."/>
            <person name="Goodstein D."/>
            <person name="Hadi M.Z."/>
            <person name="Hellsten U."/>
            <person name="Hildebrand M."/>
            <person name="Jenkins B.D."/>
            <person name="Jurka J."/>
            <person name="Kapitonov V.V."/>
            <person name="Kroger N."/>
            <person name="Lau W.W."/>
            <person name="Lane T.W."/>
            <person name="Larimer F.W."/>
            <person name="Lippmeier J.C."/>
            <person name="Lucas S."/>
            <person name="Medina M."/>
            <person name="Montsant A."/>
            <person name="Obornik M."/>
            <person name="Parker M.S."/>
            <person name="Palenik B."/>
            <person name="Pazour G.J."/>
            <person name="Richardson P.M."/>
            <person name="Rynearson T.A."/>
            <person name="Saito M.A."/>
            <person name="Schwartz D.C."/>
            <person name="Thamatrakoln K."/>
            <person name="Valentin K."/>
            <person name="Vardi A."/>
            <person name="Wilkerson F.P."/>
            <person name="Rokhsar D.S."/>
        </authorList>
    </citation>
    <scope>NUCLEOTIDE SEQUENCE [LARGE SCALE GENOMIC DNA]</scope>
    <source>
        <strain evidence="12 13">CCMP1335</strain>
    </source>
</reference>
<gene>
    <name evidence="12" type="ORF">THAPSDRAFT_37739</name>
</gene>
<dbReference type="eggNOG" id="KOG1205">
    <property type="taxonomic scope" value="Eukaryota"/>
</dbReference>
<dbReference type="RefSeq" id="XP_002294185.1">
    <property type="nucleotide sequence ID" value="XM_002294149.1"/>
</dbReference>
<dbReference type="PROSITE" id="PS00061">
    <property type="entry name" value="ADH_SHORT"/>
    <property type="match status" value="1"/>
</dbReference>
<proteinExistence type="inferred from homology"/>
<dbReference type="FunFam" id="3.40.50.720:FF:000047">
    <property type="entry name" value="NADP-dependent L-serine/L-allo-threonine dehydrogenase"/>
    <property type="match status" value="1"/>
</dbReference>
<dbReference type="InterPro" id="IPR020904">
    <property type="entry name" value="Sc_DH/Rdtase_CS"/>
</dbReference>
<dbReference type="PRINTS" id="PR00081">
    <property type="entry name" value="GDHRDH"/>
</dbReference>
<evidence type="ECO:0000256" key="9">
    <source>
        <dbReference type="ARBA" id="ARBA00045650"/>
    </source>
</evidence>
<dbReference type="EMBL" id="CM000650">
    <property type="protein sequence ID" value="EED88540.1"/>
    <property type="molecule type" value="Genomic_DNA"/>
</dbReference>
<dbReference type="SUPFAM" id="SSF51735">
    <property type="entry name" value="NAD(P)-binding Rossmann-fold domains"/>
    <property type="match status" value="1"/>
</dbReference>
<keyword evidence="2" id="KW-0560">Oxidoreductase</keyword>
<evidence type="ECO:0000256" key="5">
    <source>
        <dbReference type="ARBA" id="ARBA00044059"/>
    </source>
</evidence>
<evidence type="ECO:0000256" key="8">
    <source>
        <dbReference type="ARBA" id="ARBA00044349"/>
    </source>
</evidence>
<protein>
    <recommendedName>
        <fullName evidence="6">NADP-dependent 3-hydroxy acid dehydrogenase YdfG</fullName>
        <ecNumber evidence="4">1.1.1.298</ecNumber>
        <ecNumber evidence="5">1.1.1.381</ecNumber>
    </recommendedName>
    <alternativeName>
        <fullName evidence="8">L-allo-threonine dehydrogenase</fullName>
    </alternativeName>
    <alternativeName>
        <fullName evidence="7">Malonic semialdehyde reductase</fullName>
    </alternativeName>
</protein>
<dbReference type="CDD" id="cd05233">
    <property type="entry name" value="SDR_c"/>
    <property type="match status" value="1"/>
</dbReference>
<evidence type="ECO:0000256" key="2">
    <source>
        <dbReference type="ARBA" id="ARBA00023002"/>
    </source>
</evidence>
<dbReference type="Pfam" id="PF00106">
    <property type="entry name" value="adh_short"/>
    <property type="match status" value="1"/>
</dbReference>
<dbReference type="InterPro" id="IPR036291">
    <property type="entry name" value="NAD(P)-bd_dom_sf"/>
</dbReference>
<comment type="similarity">
    <text evidence="1 11">Belongs to the short-chain dehydrogenases/reductases (SDR) family.</text>
</comment>
<dbReference type="EC" id="1.1.1.298" evidence="4"/>
<evidence type="ECO:0000256" key="6">
    <source>
        <dbReference type="ARBA" id="ARBA00044065"/>
    </source>
</evidence>
<dbReference type="AlphaFoldDB" id="B8CD37"/>
<dbReference type="GO" id="GO:0016491">
    <property type="term" value="F:oxidoreductase activity"/>
    <property type="evidence" value="ECO:0000318"/>
    <property type="project" value="GO_Central"/>
</dbReference>
<evidence type="ECO:0000256" key="7">
    <source>
        <dbReference type="ARBA" id="ARBA00044271"/>
    </source>
</evidence>
<dbReference type="GeneID" id="7444293"/>
<sequence>MTIHRLKDIVVCLTGASSGIGASIAEHLLREGANVMMAARRVEKLHDVQQACLTKHPDSPGKLLYKECDVTQRESLADLVKEAEEKLGGVDVIINCAGVMYFTEMKSCLQDQWEQTVDVNCKGVLNGIGAVLPKFIARGKGKILTISSDAGMRQFQSLAVYCASKTFVETLCEITRRELVGTGVTLTTICPGDVKGTELVMKNTDQSAAENLGVEIGKPVGEGFSRTQLLDTSDVAEAVIYALTAPPHVAINTVLIEPRDQE</sequence>
<dbReference type="KEGG" id="tps:THAPSDRAFT_37739"/>
<dbReference type="GO" id="GO:0035527">
    <property type="term" value="F:3-hydroxypropionate dehydrogenase (NADP+) activity"/>
    <property type="evidence" value="ECO:0007669"/>
    <property type="project" value="UniProtKB-EC"/>
</dbReference>
<evidence type="ECO:0000256" key="10">
    <source>
        <dbReference type="ARBA" id="ARBA00047274"/>
    </source>
</evidence>
<dbReference type="STRING" id="35128.B8CD37"/>
<evidence type="ECO:0000256" key="3">
    <source>
        <dbReference type="ARBA" id="ARBA00043812"/>
    </source>
</evidence>
<dbReference type="PRINTS" id="PR00080">
    <property type="entry name" value="SDRFAMILY"/>
</dbReference>
<dbReference type="HOGENOM" id="CLU_010194_2_10_1"/>
<keyword evidence="13" id="KW-1185">Reference proteome</keyword>
<name>B8CD37_THAPS</name>